<dbReference type="EMBL" id="CALNXI010002606">
    <property type="protein sequence ID" value="CAH3189330.1"/>
    <property type="molecule type" value="Genomic_DNA"/>
</dbReference>
<feature type="transmembrane region" description="Helical" evidence="12">
    <location>
        <begin position="461"/>
        <end position="480"/>
    </location>
</feature>
<feature type="transmembrane region" description="Helical" evidence="12">
    <location>
        <begin position="289"/>
        <end position="310"/>
    </location>
</feature>
<evidence type="ECO:0000256" key="12">
    <source>
        <dbReference type="SAM" id="Phobius"/>
    </source>
</evidence>
<feature type="region of interest" description="Disordered" evidence="11">
    <location>
        <begin position="499"/>
        <end position="531"/>
    </location>
</feature>
<keyword evidence="7 10" id="KW-0675">Receptor</keyword>
<feature type="transmembrane region" description="Helical" evidence="12">
    <location>
        <begin position="330"/>
        <end position="351"/>
    </location>
</feature>
<evidence type="ECO:0000256" key="6">
    <source>
        <dbReference type="ARBA" id="ARBA00023136"/>
    </source>
</evidence>
<evidence type="ECO:0000313" key="15">
    <source>
        <dbReference type="Proteomes" id="UP001159427"/>
    </source>
</evidence>
<reference evidence="14 15" key="1">
    <citation type="submission" date="2022-05" db="EMBL/GenBank/DDBJ databases">
        <authorList>
            <consortium name="Genoscope - CEA"/>
            <person name="William W."/>
        </authorList>
    </citation>
    <scope>NUCLEOTIDE SEQUENCE [LARGE SCALE GENOMIC DNA]</scope>
</reference>
<keyword evidence="15" id="KW-1185">Reference proteome</keyword>
<evidence type="ECO:0000256" key="11">
    <source>
        <dbReference type="SAM" id="MobiDB-lite"/>
    </source>
</evidence>
<dbReference type="PANTHER" id="PTHR24246:SF27">
    <property type="entry name" value="ADENOSINE RECEPTOR, ISOFORM A"/>
    <property type="match status" value="1"/>
</dbReference>
<evidence type="ECO:0000256" key="1">
    <source>
        <dbReference type="ARBA" id="ARBA00004651"/>
    </source>
</evidence>
<comment type="similarity">
    <text evidence="10">Belongs to the G-protein coupled receptor 1 family.</text>
</comment>
<comment type="caution">
    <text evidence="14">The sequence shown here is derived from an EMBL/GenBank/DDBJ whole genome shotgun (WGS) entry which is preliminary data.</text>
</comment>
<keyword evidence="3 10" id="KW-0812">Transmembrane</keyword>
<evidence type="ECO:0000256" key="7">
    <source>
        <dbReference type="ARBA" id="ARBA00023170"/>
    </source>
</evidence>
<dbReference type="PRINTS" id="PR00237">
    <property type="entry name" value="GPCRRHODOPSN"/>
</dbReference>
<organism evidence="14 15">
    <name type="scientific">Porites evermanni</name>
    <dbReference type="NCBI Taxonomy" id="104178"/>
    <lineage>
        <taxon>Eukaryota</taxon>
        <taxon>Metazoa</taxon>
        <taxon>Cnidaria</taxon>
        <taxon>Anthozoa</taxon>
        <taxon>Hexacorallia</taxon>
        <taxon>Scleractinia</taxon>
        <taxon>Fungiina</taxon>
        <taxon>Poritidae</taxon>
        <taxon>Porites</taxon>
    </lineage>
</organism>
<feature type="transmembrane region" description="Helical" evidence="12">
    <location>
        <begin position="226"/>
        <end position="250"/>
    </location>
</feature>
<evidence type="ECO:0000313" key="14">
    <source>
        <dbReference type="EMBL" id="CAH3189330.1"/>
    </source>
</evidence>
<feature type="transmembrane region" description="Helical" evidence="12">
    <location>
        <begin position="363"/>
        <end position="384"/>
    </location>
</feature>
<accession>A0ABN8SGJ6</accession>
<comment type="subcellular location">
    <subcellularLocation>
        <location evidence="1">Cell membrane</location>
        <topology evidence="1">Multi-pass membrane protein</topology>
    </subcellularLocation>
</comment>
<keyword evidence="8" id="KW-0325">Glycoprotein</keyword>
<keyword evidence="9 10" id="KW-0807">Transducer</keyword>
<sequence length="531" mass="60082">ISYFTPALVLERELRFESALQRDQNGFQSDYSTGLSVCYSDCSQEIQSKFFPRRTKEGNPERLELLRMTEFVELILHAFTLTAIMDRRQVAAGTLVKANNITTPTSAVTIINVQAAKYAVVQAIARLKEDSIREARVFTLQLARKNGEHFHTFYEDETAELLPKNILKTEFKHHIDLVGYHQAMFTSQLQPSNERLILLFVWPPVPIFQLATLANPITPIMGDNLALIISFIFLSSLVFVTNFIVCLLVYLRKSMRTYTNGFVVSLAFSDMLIGSILIPASLLIPDSKIMGYLVSITLLSGVFNLAAVTFDRYISVLKALHYESLMRKNFLKMIISTWAAALVISLVPLIWDTDGDKLVHKVFVLTVLTLCVLVPYMFIFTGYLKIFQQVKRSVARERAITASVRKNLLRQKNKISSEAKLAQVFIIVAVMFVLSWLPIQFMTIAYEIGRRDLIPNHLSTVSLFTVALGSLVNPIVYSFLKPDFRKCIQHVFRHRRRRFGRNGTPAGSLKSTSSTKARSTTSAKNAADTRV</sequence>
<gene>
    <name evidence="14" type="ORF">PEVE_00019320</name>
</gene>
<feature type="domain" description="G-protein coupled receptors family 1 profile" evidence="13">
    <location>
        <begin position="241"/>
        <end position="477"/>
    </location>
</feature>
<dbReference type="PROSITE" id="PS00237">
    <property type="entry name" value="G_PROTEIN_RECEP_F1_1"/>
    <property type="match status" value="1"/>
</dbReference>
<evidence type="ECO:0000256" key="2">
    <source>
        <dbReference type="ARBA" id="ARBA00022475"/>
    </source>
</evidence>
<evidence type="ECO:0000256" key="9">
    <source>
        <dbReference type="ARBA" id="ARBA00023224"/>
    </source>
</evidence>
<name>A0ABN8SGJ6_9CNID</name>
<feature type="transmembrane region" description="Helical" evidence="12">
    <location>
        <begin position="421"/>
        <end position="441"/>
    </location>
</feature>
<dbReference type="PROSITE" id="PS50262">
    <property type="entry name" value="G_PROTEIN_RECEP_F1_2"/>
    <property type="match status" value="1"/>
</dbReference>
<keyword evidence="6 12" id="KW-0472">Membrane</keyword>
<evidence type="ECO:0000256" key="5">
    <source>
        <dbReference type="ARBA" id="ARBA00023040"/>
    </source>
</evidence>
<evidence type="ECO:0000256" key="10">
    <source>
        <dbReference type="RuleBase" id="RU000688"/>
    </source>
</evidence>
<evidence type="ECO:0000256" key="3">
    <source>
        <dbReference type="ARBA" id="ARBA00022692"/>
    </source>
</evidence>
<feature type="transmembrane region" description="Helical" evidence="12">
    <location>
        <begin position="262"/>
        <end position="283"/>
    </location>
</feature>
<feature type="non-terminal residue" evidence="14">
    <location>
        <position position="1"/>
    </location>
</feature>
<evidence type="ECO:0000259" key="13">
    <source>
        <dbReference type="PROSITE" id="PS50262"/>
    </source>
</evidence>
<keyword evidence="4 12" id="KW-1133">Transmembrane helix</keyword>
<dbReference type="Proteomes" id="UP001159427">
    <property type="component" value="Unassembled WGS sequence"/>
</dbReference>
<proteinExistence type="inferred from homology"/>
<dbReference type="Gene3D" id="1.20.1070.10">
    <property type="entry name" value="Rhodopsin 7-helix transmembrane proteins"/>
    <property type="match status" value="1"/>
</dbReference>
<evidence type="ECO:0000256" key="8">
    <source>
        <dbReference type="ARBA" id="ARBA00023180"/>
    </source>
</evidence>
<dbReference type="PANTHER" id="PTHR24246">
    <property type="entry name" value="OLFACTORY RECEPTOR AND ADENOSINE RECEPTOR"/>
    <property type="match status" value="1"/>
</dbReference>
<keyword evidence="5 10" id="KW-0297">G-protein coupled receptor</keyword>
<dbReference type="InterPro" id="IPR017452">
    <property type="entry name" value="GPCR_Rhodpsn_7TM"/>
</dbReference>
<dbReference type="SUPFAM" id="SSF81321">
    <property type="entry name" value="Family A G protein-coupled receptor-like"/>
    <property type="match status" value="1"/>
</dbReference>
<keyword evidence="2" id="KW-1003">Cell membrane</keyword>
<dbReference type="InterPro" id="IPR000276">
    <property type="entry name" value="GPCR_Rhodpsn"/>
</dbReference>
<evidence type="ECO:0000256" key="4">
    <source>
        <dbReference type="ARBA" id="ARBA00022989"/>
    </source>
</evidence>
<dbReference type="CDD" id="cd00637">
    <property type="entry name" value="7tm_classA_rhodopsin-like"/>
    <property type="match status" value="1"/>
</dbReference>
<dbReference type="Pfam" id="PF00001">
    <property type="entry name" value="7tm_1"/>
    <property type="match status" value="1"/>
</dbReference>
<protein>
    <recommendedName>
        <fullName evidence="13">G-protein coupled receptors family 1 profile domain-containing protein</fullName>
    </recommendedName>
</protein>
<feature type="compositionally biased region" description="Low complexity" evidence="11">
    <location>
        <begin position="508"/>
        <end position="531"/>
    </location>
</feature>